<feature type="DNA-binding region" description="HMG box" evidence="4">
    <location>
        <begin position="92"/>
        <end position="157"/>
    </location>
</feature>
<organism evidence="9 10">
    <name type="scientific">Elysia crispata</name>
    <name type="common">lettuce slug</name>
    <dbReference type="NCBI Taxonomy" id="231223"/>
    <lineage>
        <taxon>Eukaryota</taxon>
        <taxon>Metazoa</taxon>
        <taxon>Spiralia</taxon>
        <taxon>Lophotrochozoa</taxon>
        <taxon>Mollusca</taxon>
        <taxon>Gastropoda</taxon>
        <taxon>Heterobranchia</taxon>
        <taxon>Euthyneura</taxon>
        <taxon>Panpulmonata</taxon>
        <taxon>Sacoglossa</taxon>
        <taxon>Placobranchoidea</taxon>
        <taxon>Plakobranchidae</taxon>
        <taxon>Elysia</taxon>
    </lineage>
</organism>
<dbReference type="InterPro" id="IPR051762">
    <property type="entry name" value="UBF1"/>
</dbReference>
<evidence type="ECO:0000256" key="3">
    <source>
        <dbReference type="ARBA" id="ARBA00023242"/>
    </source>
</evidence>
<keyword evidence="2 4" id="KW-0238">DNA-binding</keyword>
<feature type="compositionally biased region" description="Basic and acidic residues" evidence="6">
    <location>
        <begin position="508"/>
        <end position="520"/>
    </location>
</feature>
<keyword evidence="10" id="KW-1185">Reference proteome</keyword>
<dbReference type="PANTHER" id="PTHR46318">
    <property type="entry name" value="UPSTREAM BINDING TRANSCRIPTION FACTOR"/>
    <property type="match status" value="1"/>
</dbReference>
<evidence type="ECO:0000256" key="4">
    <source>
        <dbReference type="PROSITE-ProRule" id="PRU00267"/>
    </source>
</evidence>
<evidence type="ECO:0000259" key="7">
    <source>
        <dbReference type="PROSITE" id="PS50090"/>
    </source>
</evidence>
<sequence length="606" mass="69282">MDWTQEEQKTLLDEVFKMVGNKLTFSSAKSKVQWKKINLKGRSADDCEKMFNTLTGKIRKFRLLSEILDEAASEIEKGCSVKFLQENFEDFPKKPPPTMTLYLKDHQAEFEGIPSGKDYFRAITQKWKSCPEEEKEFYKNKYQKKVKKYKKKVEDFKKKHPSLVIRDLSSVSIRMSAPVLPNPLLLYMKRIQPKVQGKHPELNPNQLRSKCSSKYHKLSDKKKLKWILRAREQLQEYKEQCEMYRQEKPGAELKPPVLNLSKDDQKILDKHEGKPSAPAVNIFRFFSGKIQIDSELSIAERSKKLSQLYHDLSEEELLTLKEDYREALETYIKDFTSYYESLPSDKQESEQASLTALAQYKKILDGSQMKKRKKAQAEEQGLSKKAKKAKDEVHSSPPKTRSKSGEDQDCSQNEIFSASPKKKKKSSQKEKLDNEIDDSLLTFSSPVATSTQRQKTVNDATASGAEKNINSPLKGSESLNTDEMNDSLLAFSTRVPIKRKVADRKKVLKESENGEAHTKTSDNSPLAVFFSPLKTPRSKDESPNKHISKKLTMAGNSLFKDTESTAVPLEISCLYSGYSSGVLQYHWKLAVSTLDTHQEYCSTIGN</sequence>
<evidence type="ECO:0000259" key="8">
    <source>
        <dbReference type="PROSITE" id="PS50118"/>
    </source>
</evidence>
<evidence type="ECO:0000313" key="9">
    <source>
        <dbReference type="EMBL" id="KAK3786066.1"/>
    </source>
</evidence>
<dbReference type="InterPro" id="IPR009071">
    <property type="entry name" value="HMG_box_dom"/>
</dbReference>
<comment type="caution">
    <text evidence="9">The sequence shown here is derived from an EMBL/GenBank/DDBJ whole genome shotgun (WGS) entry which is preliminary data.</text>
</comment>
<dbReference type="InterPro" id="IPR036910">
    <property type="entry name" value="HMG_box_dom_sf"/>
</dbReference>
<comment type="subcellular location">
    <subcellularLocation>
        <location evidence="1">Nucleus</location>
    </subcellularLocation>
</comment>
<feature type="domain" description="HMG box" evidence="8">
    <location>
        <begin position="177"/>
        <end position="245"/>
    </location>
</feature>
<dbReference type="AlphaFoldDB" id="A0AAE1AF28"/>
<feature type="region of interest" description="Disordered" evidence="6">
    <location>
        <begin position="368"/>
        <end position="480"/>
    </location>
</feature>
<evidence type="ECO:0000256" key="1">
    <source>
        <dbReference type="ARBA" id="ARBA00004123"/>
    </source>
</evidence>
<dbReference type="Proteomes" id="UP001283361">
    <property type="component" value="Unassembled WGS sequence"/>
</dbReference>
<feature type="compositionally biased region" description="Polar residues" evidence="6">
    <location>
        <begin position="441"/>
        <end position="461"/>
    </location>
</feature>
<dbReference type="EMBL" id="JAWDGP010002020">
    <property type="protein sequence ID" value="KAK3786066.1"/>
    <property type="molecule type" value="Genomic_DNA"/>
</dbReference>
<feature type="coiled-coil region" evidence="5">
    <location>
        <begin position="227"/>
        <end position="254"/>
    </location>
</feature>
<feature type="DNA-binding region" description="HMG box" evidence="4">
    <location>
        <begin position="177"/>
        <end position="245"/>
    </location>
</feature>
<dbReference type="Pfam" id="PF00505">
    <property type="entry name" value="HMG_box"/>
    <property type="match status" value="1"/>
</dbReference>
<dbReference type="PANTHER" id="PTHR46318:SF3">
    <property type="entry name" value="UPSTREAM BINDING TRANSCRIPTION FACTOR"/>
    <property type="match status" value="1"/>
</dbReference>
<dbReference type="SMART" id="SM00398">
    <property type="entry name" value="HMG"/>
    <property type="match status" value="3"/>
</dbReference>
<proteinExistence type="predicted"/>
<evidence type="ECO:0000256" key="6">
    <source>
        <dbReference type="SAM" id="MobiDB-lite"/>
    </source>
</evidence>
<dbReference type="GO" id="GO:0003677">
    <property type="term" value="F:DNA binding"/>
    <property type="evidence" value="ECO:0007669"/>
    <property type="project" value="UniProtKB-UniRule"/>
</dbReference>
<evidence type="ECO:0000256" key="2">
    <source>
        <dbReference type="ARBA" id="ARBA00023125"/>
    </source>
</evidence>
<accession>A0AAE1AF28</accession>
<name>A0AAE1AF28_9GAST</name>
<dbReference type="SUPFAM" id="SSF47095">
    <property type="entry name" value="HMG-box"/>
    <property type="match status" value="3"/>
</dbReference>
<dbReference type="Gene3D" id="1.10.30.10">
    <property type="entry name" value="High mobility group box domain"/>
    <property type="match status" value="3"/>
</dbReference>
<feature type="domain" description="HMG box" evidence="8">
    <location>
        <begin position="92"/>
        <end position="157"/>
    </location>
</feature>
<dbReference type="PROSITE" id="PS50118">
    <property type="entry name" value="HMG_BOX_2"/>
    <property type="match status" value="2"/>
</dbReference>
<dbReference type="PROSITE" id="PS50090">
    <property type="entry name" value="MYB_LIKE"/>
    <property type="match status" value="1"/>
</dbReference>
<dbReference type="InterPro" id="IPR001005">
    <property type="entry name" value="SANT/Myb"/>
</dbReference>
<dbReference type="CDD" id="cd00084">
    <property type="entry name" value="HMG-box_SF"/>
    <property type="match status" value="1"/>
</dbReference>
<protein>
    <recommendedName>
        <fullName evidence="11">HMG box domain-containing protein</fullName>
    </recommendedName>
</protein>
<evidence type="ECO:0000256" key="5">
    <source>
        <dbReference type="SAM" id="Coils"/>
    </source>
</evidence>
<feature type="compositionally biased region" description="Polar residues" evidence="6">
    <location>
        <begin position="468"/>
        <end position="480"/>
    </location>
</feature>
<gene>
    <name evidence="9" type="ORF">RRG08_058128</name>
</gene>
<evidence type="ECO:0000313" key="10">
    <source>
        <dbReference type="Proteomes" id="UP001283361"/>
    </source>
</evidence>
<keyword evidence="5" id="KW-0175">Coiled coil</keyword>
<reference evidence="9" key="1">
    <citation type="journal article" date="2023" name="G3 (Bethesda)">
        <title>A reference genome for the long-term kleptoplast-retaining sea slug Elysia crispata morphotype clarki.</title>
        <authorList>
            <person name="Eastman K.E."/>
            <person name="Pendleton A.L."/>
            <person name="Shaikh M.A."/>
            <person name="Suttiyut T."/>
            <person name="Ogas R."/>
            <person name="Tomko P."/>
            <person name="Gavelis G."/>
            <person name="Widhalm J.R."/>
            <person name="Wisecaver J.H."/>
        </authorList>
    </citation>
    <scope>NUCLEOTIDE SEQUENCE</scope>
    <source>
        <strain evidence="9">ECLA1</strain>
    </source>
</reference>
<evidence type="ECO:0008006" key="11">
    <source>
        <dbReference type="Google" id="ProtNLM"/>
    </source>
</evidence>
<keyword evidence="3 4" id="KW-0539">Nucleus</keyword>
<dbReference type="GO" id="GO:0005634">
    <property type="term" value="C:nucleus"/>
    <property type="evidence" value="ECO:0007669"/>
    <property type="project" value="UniProtKB-SubCell"/>
</dbReference>
<feature type="domain" description="Myb-like" evidence="7">
    <location>
        <begin position="1"/>
        <end position="55"/>
    </location>
</feature>
<feature type="region of interest" description="Disordered" evidence="6">
    <location>
        <begin position="508"/>
        <end position="527"/>
    </location>
</feature>